<keyword evidence="2" id="KW-0812">Transmembrane</keyword>
<dbReference type="EMBL" id="KQ001699">
    <property type="protein sequence ID" value="KJP86215.1"/>
    <property type="molecule type" value="Genomic_DNA"/>
</dbReference>
<proteinExistence type="predicted"/>
<feature type="compositionally biased region" description="Basic and acidic residues" evidence="1">
    <location>
        <begin position="152"/>
        <end position="161"/>
    </location>
</feature>
<name>A0A0D9QGN4_PLAFR</name>
<dbReference type="AlphaFoldDB" id="A0A0D9QGN4"/>
<feature type="compositionally biased region" description="Polar residues" evidence="1">
    <location>
        <begin position="162"/>
        <end position="174"/>
    </location>
</feature>
<evidence type="ECO:0000256" key="1">
    <source>
        <dbReference type="SAM" id="MobiDB-lite"/>
    </source>
</evidence>
<gene>
    <name evidence="3" type="ORF">AK88_04186</name>
</gene>
<feature type="non-terminal residue" evidence="3">
    <location>
        <position position="1"/>
    </location>
</feature>
<dbReference type="VEuPathDB" id="PlasmoDB:AK88_04186"/>
<accession>A0A0D9QGN4</accession>
<feature type="compositionally biased region" description="Basic and acidic residues" evidence="1">
    <location>
        <begin position="85"/>
        <end position="105"/>
    </location>
</feature>
<protein>
    <submittedName>
        <fullName evidence="3">Uncharacterized protein</fullName>
    </submittedName>
</protein>
<keyword evidence="2" id="KW-1133">Transmembrane helix</keyword>
<evidence type="ECO:0000313" key="4">
    <source>
        <dbReference type="Proteomes" id="UP000054561"/>
    </source>
</evidence>
<organism evidence="3 4">
    <name type="scientific">Plasmodium fragile</name>
    <dbReference type="NCBI Taxonomy" id="5857"/>
    <lineage>
        <taxon>Eukaryota</taxon>
        <taxon>Sar</taxon>
        <taxon>Alveolata</taxon>
        <taxon>Apicomplexa</taxon>
        <taxon>Aconoidasida</taxon>
        <taxon>Haemosporida</taxon>
        <taxon>Plasmodiidae</taxon>
        <taxon>Plasmodium</taxon>
        <taxon>Plasmodium (Plasmodium)</taxon>
    </lineage>
</organism>
<feature type="transmembrane region" description="Helical" evidence="2">
    <location>
        <begin position="309"/>
        <end position="330"/>
    </location>
</feature>
<sequence length="356" mass="37084">VIGSGFSTLSPEGPDVPPCATSPVVVAVFDGACGSTVGASCGRGSPDDTDVTGVGVSGIWDPDGFSRTLTTDPPGSLVPIKSRREKNIGELCSDDHGSEEPDAVSKAHPRPSASPETKAHKPPEDLGHVSKPMPEPPDIDKSDTGTLTNTEEPEKSTDRNSEGNTRNTETQSTEGPAGRTIHSAGHGEPHNTATPTPHSSQDRSHGPSENNPAGELRGKLDTHQQVQDWEDKETSGAATVLGHIHNKYGGRNNFDLFLGNLLHGTAAAGHFGPGPTPDLEHINPIDTGAVGGPHGHDLTGAVLTATTPVLFLLSAVAVALLGYSLCNVSAHKTAHNHTTRTHNVQAHETTHKHAKI</sequence>
<feature type="region of interest" description="Disordered" evidence="1">
    <location>
        <begin position="37"/>
        <end position="216"/>
    </location>
</feature>
<dbReference type="GeneID" id="24269500"/>
<reference evidence="3 4" key="1">
    <citation type="submission" date="2014-03" db="EMBL/GenBank/DDBJ databases">
        <title>The Genome Sequence of Plasmodium fragile nilgiri.</title>
        <authorList>
            <consortium name="The Broad Institute Genomics Platform"/>
            <consortium name="The Broad Institute Genome Sequencing Center for Infectious Disease"/>
            <person name="Neafsey D."/>
            <person name="Duraisingh M."/>
            <person name="Young S.K."/>
            <person name="Zeng Q."/>
            <person name="Gargeya S."/>
            <person name="Abouelleil A."/>
            <person name="Alvarado L."/>
            <person name="Chapman S.B."/>
            <person name="Gainer-Dewar J."/>
            <person name="Goldberg J."/>
            <person name="Griggs A."/>
            <person name="Gujja S."/>
            <person name="Hansen M."/>
            <person name="Howarth C."/>
            <person name="Imamovic A."/>
            <person name="Larimer J."/>
            <person name="Pearson M."/>
            <person name="Poon T.W."/>
            <person name="Priest M."/>
            <person name="Roberts A."/>
            <person name="Saif S."/>
            <person name="Shea T."/>
            <person name="Sykes S."/>
            <person name="Wortman J."/>
            <person name="Nusbaum C."/>
            <person name="Birren B."/>
        </authorList>
    </citation>
    <scope>NUCLEOTIDE SEQUENCE [LARGE SCALE GENOMIC DNA]</scope>
    <source>
        <strain evidence="4">nilgiri</strain>
    </source>
</reference>
<keyword evidence="4" id="KW-1185">Reference proteome</keyword>
<dbReference type="Proteomes" id="UP000054561">
    <property type="component" value="Unassembled WGS sequence"/>
</dbReference>
<dbReference type="RefSeq" id="XP_012337219.1">
    <property type="nucleotide sequence ID" value="XM_012481796.1"/>
</dbReference>
<evidence type="ECO:0000313" key="3">
    <source>
        <dbReference type="EMBL" id="KJP86215.1"/>
    </source>
</evidence>
<feature type="compositionally biased region" description="Basic and acidic residues" evidence="1">
    <location>
        <begin position="117"/>
        <end position="128"/>
    </location>
</feature>
<evidence type="ECO:0000256" key="2">
    <source>
        <dbReference type="SAM" id="Phobius"/>
    </source>
</evidence>
<keyword evidence="2" id="KW-0472">Membrane</keyword>